<proteinExistence type="predicted"/>
<protein>
    <submittedName>
        <fullName evidence="1">Uncharacterized protein</fullName>
    </submittedName>
</protein>
<accession>A0A8S1X1D3</accession>
<gene>
    <name evidence="1" type="ORF">POCTA_138.1.T1110014</name>
</gene>
<dbReference type="Proteomes" id="UP000683925">
    <property type="component" value="Unassembled WGS sequence"/>
</dbReference>
<sequence length="133" mass="15130">MEAKNICGPRSIFGQTHEVIGDLAKSKWKVGQILNIQGSPDSQPEADVKNVDNGNNFFQSVLKKLKIFQTLRKGQNALSGLNRKIKGIINSISKYIKAKVVEHNWEESHHQTLCQQIEKQRIRPIILLWTTLD</sequence>
<evidence type="ECO:0000313" key="2">
    <source>
        <dbReference type="Proteomes" id="UP000683925"/>
    </source>
</evidence>
<organism evidence="1 2">
    <name type="scientific">Paramecium octaurelia</name>
    <dbReference type="NCBI Taxonomy" id="43137"/>
    <lineage>
        <taxon>Eukaryota</taxon>
        <taxon>Sar</taxon>
        <taxon>Alveolata</taxon>
        <taxon>Ciliophora</taxon>
        <taxon>Intramacronucleata</taxon>
        <taxon>Oligohymenophorea</taxon>
        <taxon>Peniculida</taxon>
        <taxon>Parameciidae</taxon>
        <taxon>Paramecium</taxon>
    </lineage>
</organism>
<comment type="caution">
    <text evidence="1">The sequence shown here is derived from an EMBL/GenBank/DDBJ whole genome shotgun (WGS) entry which is preliminary data.</text>
</comment>
<reference evidence="1" key="1">
    <citation type="submission" date="2021-01" db="EMBL/GenBank/DDBJ databases">
        <authorList>
            <consortium name="Genoscope - CEA"/>
            <person name="William W."/>
        </authorList>
    </citation>
    <scope>NUCLEOTIDE SEQUENCE</scope>
</reference>
<evidence type="ECO:0000313" key="1">
    <source>
        <dbReference type="EMBL" id="CAD8196138.1"/>
    </source>
</evidence>
<dbReference type="AlphaFoldDB" id="A0A8S1X1D3"/>
<name>A0A8S1X1D3_PAROT</name>
<dbReference type="EMBL" id="CAJJDP010000111">
    <property type="protein sequence ID" value="CAD8196138.1"/>
    <property type="molecule type" value="Genomic_DNA"/>
</dbReference>
<keyword evidence="2" id="KW-1185">Reference proteome</keyword>